<evidence type="ECO:0000256" key="1">
    <source>
        <dbReference type="SAM" id="MobiDB-lite"/>
    </source>
</evidence>
<reference evidence="3" key="2">
    <citation type="submission" date="2022-01" db="EMBL/GenBank/DDBJ databases">
        <authorList>
            <person name="Yamashiro T."/>
            <person name="Shiraishi A."/>
            <person name="Satake H."/>
            <person name="Nakayama K."/>
        </authorList>
    </citation>
    <scope>NUCLEOTIDE SEQUENCE</scope>
</reference>
<reference evidence="3" key="1">
    <citation type="journal article" date="2022" name="Int. J. Mol. Sci.">
        <title>Draft Genome of Tanacetum Coccineum: Genomic Comparison of Closely Related Tanacetum-Family Plants.</title>
        <authorList>
            <person name="Yamashiro T."/>
            <person name="Shiraishi A."/>
            <person name="Nakayama K."/>
            <person name="Satake H."/>
        </authorList>
    </citation>
    <scope>NUCLEOTIDE SEQUENCE</scope>
</reference>
<gene>
    <name evidence="3" type="ORF">Tco_0625767</name>
</gene>
<evidence type="ECO:0000313" key="4">
    <source>
        <dbReference type="Proteomes" id="UP001151760"/>
    </source>
</evidence>
<feature type="region of interest" description="Disordered" evidence="1">
    <location>
        <begin position="444"/>
        <end position="481"/>
    </location>
</feature>
<feature type="compositionally biased region" description="Low complexity" evidence="1">
    <location>
        <begin position="468"/>
        <end position="481"/>
    </location>
</feature>
<dbReference type="EMBL" id="BQNB010008654">
    <property type="protein sequence ID" value="GJS52405.1"/>
    <property type="molecule type" value="Genomic_DNA"/>
</dbReference>
<comment type="caution">
    <text evidence="3">The sequence shown here is derived from an EMBL/GenBank/DDBJ whole genome shotgun (WGS) entry which is preliminary data.</text>
</comment>
<feature type="compositionally biased region" description="Low complexity" evidence="1">
    <location>
        <begin position="845"/>
        <end position="860"/>
    </location>
</feature>
<organism evidence="3 4">
    <name type="scientific">Tanacetum coccineum</name>
    <dbReference type="NCBI Taxonomy" id="301880"/>
    <lineage>
        <taxon>Eukaryota</taxon>
        <taxon>Viridiplantae</taxon>
        <taxon>Streptophyta</taxon>
        <taxon>Embryophyta</taxon>
        <taxon>Tracheophyta</taxon>
        <taxon>Spermatophyta</taxon>
        <taxon>Magnoliopsida</taxon>
        <taxon>eudicotyledons</taxon>
        <taxon>Gunneridae</taxon>
        <taxon>Pentapetalae</taxon>
        <taxon>asterids</taxon>
        <taxon>campanulids</taxon>
        <taxon>Asterales</taxon>
        <taxon>Asteraceae</taxon>
        <taxon>Asteroideae</taxon>
        <taxon>Anthemideae</taxon>
        <taxon>Anthemidinae</taxon>
        <taxon>Tanacetum</taxon>
    </lineage>
</organism>
<feature type="compositionally biased region" description="Polar residues" evidence="1">
    <location>
        <begin position="835"/>
        <end position="844"/>
    </location>
</feature>
<accession>A0ABQ4WHS9</accession>
<dbReference type="Pfam" id="PF13960">
    <property type="entry name" value="DUF4218"/>
    <property type="match status" value="1"/>
</dbReference>
<dbReference type="PANTHER" id="PTHR48258">
    <property type="entry name" value="DUF4218 DOMAIN-CONTAINING PROTEIN-RELATED"/>
    <property type="match status" value="1"/>
</dbReference>
<feature type="compositionally biased region" description="Basic and acidic residues" evidence="1">
    <location>
        <begin position="32"/>
        <end position="41"/>
    </location>
</feature>
<feature type="region of interest" description="Disordered" evidence="1">
    <location>
        <begin position="1"/>
        <end position="41"/>
    </location>
</feature>
<feature type="region of interest" description="Disordered" evidence="1">
    <location>
        <begin position="835"/>
        <end position="873"/>
    </location>
</feature>
<feature type="compositionally biased region" description="Basic residues" evidence="1">
    <location>
        <begin position="16"/>
        <end position="26"/>
    </location>
</feature>
<feature type="compositionally biased region" description="Acidic residues" evidence="1">
    <location>
        <begin position="445"/>
        <end position="457"/>
    </location>
</feature>
<feature type="domain" description="DUF4218" evidence="2">
    <location>
        <begin position="203"/>
        <end position="303"/>
    </location>
</feature>
<sequence length="1568" mass="178792">MHKKFIERKMKEKMKGKGKMNVKVKQKATNSNEKEGNEHERQDNWKKKSIFFELVYWDFLPIRHNLDVMHIEKNVCDNVLFTLLGIARKMKDHLNARLDLKELNIRPSLHPQETNSSRILLPPACFTLGKDEKYRFLKDLKVPDGYASNISRCVHLKELSMWGLKSHDNHIILQQLLPLAVRRLLPKHVVEALIELSNFFRILCSKVNSKYDLQKLQDRISLTLCHLEKIFPPSFFDIMEHLPIHLAEEALLAGPVQYRWMYPIERYLLTLKMYVRNRARPEGCIAKGALMEECMTFCARKHSRSIQKLTPRERQRIHNKEFPSWFRADVRVEYQKIKVLTTEVIDMAMGLTNMAKRYNGYVVNGFRFRTKGMDNSRVTQNSGVVVITSTTCFSSRKDKNPMSGELTYYEKLTDIIEVRYTDETKFFLFKCNWVDNRTGVKVDNFEDNQDTPLEDSSQELTRNNTTDASVQSSLASNGSGSSKTNDILLGGIAKCGAHAPLNIVSWKSMPNTYLELMWRDVQHKTDAPEHYKDTCLKFIGGHWKKWKSRVKHDFFTPNKDDPEKLLTPPSDSRVNPEQWPNLVNYWQRDDVQAQSLKNSNNRKNLEFLPRTGRTSHANVREEMKTNNEDLCPANVFIKTRTANNSSIPDEDTRIVVDRMKEKLNEVPESEQTNSFKEQVFIDLVGPDGHRSVKTFGGGVSSRNWFEVISIFTARKGVVNYVGFYAFGIWFGLSMKIDERVQTFLLSHLFNVTITDSESEPFEDFRETEIPQPLPIASSPVLTSDDPYLIVGQAHTPTAIDIESEPEEAPSETEELQPLAARILPLTDDEFEASDLSNTRITSSHSITPSDSTTSLSPDHPLTQTAPTPKLSRPLYYRRTTRMVMHIQPTLSPGFSARLTETMALSPSSFHKRYRSSYETPSSSASPIPSLTLPIRKSLENEESEDEKALGLGYGEARSRALEIAGEIAPSTFEIGQSSRFTLDQMVADKTPTPRIPAHTTWIDHKDDTIYLDIEFDPPSRVPVQTPASPEWSSGSLPVSLASLTIPLPIASPATTPAATIAIDEDKFLELGAQLELHKSILHDYTQHLDALQPTLLEGHGRDITEHATITFGALWRPMLALEAWAGHTDAQRAAMWQARYEDHRRGAVESSRLHEGGYLVRILSSFEVSSRSTVSYLVQLLSSFEVKNQGNNKNQNGDAVNDNIQGDVRNVIVNNDRRGCTYKEFLACNPKEYDGKGGAIVYTRWIEKMESVQDMSGWTQDQYAISGKDQYAVIQSHREIKYLEDIKRGSYSKKLLNTPSIRRKSCAETMEQYMSKTRADYGSGVARPKIEDKDNFELKGQFLKELRTNTFSSSDHEDTNEHIEKVLEIERGFGSLRALLDTSPERLCPFGLVLLKAVQARYEYWDHTNRRASVSVMPLSTYLNLGLGELAHTKLTVELADRTVKYPIGIVENVLVDFAVLEDMDAYHDEGIGNVIFDEPFLRDVGINAKRFEGMITIYNGNEDVTYQMVRSLRVLSIRRIHAHDTAYSTDWPVFRYFLQVSQYGVFEFIDTDLAEKKSTTVGEVSTI</sequence>
<protein>
    <recommendedName>
        <fullName evidence="2">DUF4218 domain-containing protein</fullName>
    </recommendedName>
</protein>
<dbReference type="Proteomes" id="UP001151760">
    <property type="component" value="Unassembled WGS sequence"/>
</dbReference>
<dbReference type="Pfam" id="PF03004">
    <property type="entry name" value="Transposase_24"/>
    <property type="match status" value="1"/>
</dbReference>
<name>A0ABQ4WHS9_9ASTR</name>
<dbReference type="InterPro" id="IPR025452">
    <property type="entry name" value="DUF4218"/>
</dbReference>
<dbReference type="PANTHER" id="PTHR48258:SF15">
    <property type="entry name" value="OS02G0543900 PROTEIN"/>
    <property type="match status" value="1"/>
</dbReference>
<dbReference type="InterPro" id="IPR004252">
    <property type="entry name" value="Probable_transposase_24"/>
</dbReference>
<feature type="compositionally biased region" description="Polar residues" evidence="1">
    <location>
        <begin position="458"/>
        <end position="467"/>
    </location>
</feature>
<evidence type="ECO:0000259" key="2">
    <source>
        <dbReference type="Pfam" id="PF13960"/>
    </source>
</evidence>
<evidence type="ECO:0000313" key="3">
    <source>
        <dbReference type="EMBL" id="GJS52405.1"/>
    </source>
</evidence>
<keyword evidence="4" id="KW-1185">Reference proteome</keyword>
<proteinExistence type="predicted"/>